<dbReference type="GO" id="GO:0008233">
    <property type="term" value="F:peptidase activity"/>
    <property type="evidence" value="ECO:0007669"/>
    <property type="project" value="UniProtKB-KW"/>
</dbReference>
<dbReference type="GO" id="GO:0005886">
    <property type="term" value="C:plasma membrane"/>
    <property type="evidence" value="ECO:0007669"/>
    <property type="project" value="UniProtKB-SubCell"/>
</dbReference>
<evidence type="ECO:0000256" key="7">
    <source>
        <dbReference type="ARBA" id="ARBA00023136"/>
    </source>
</evidence>
<evidence type="ECO:0000256" key="8">
    <source>
        <dbReference type="SAM" id="Phobius"/>
    </source>
</evidence>
<feature type="transmembrane region" description="Helical" evidence="8">
    <location>
        <begin position="96"/>
        <end position="115"/>
    </location>
</feature>
<dbReference type="GO" id="GO:0006508">
    <property type="term" value="P:proteolysis"/>
    <property type="evidence" value="ECO:0007669"/>
    <property type="project" value="UniProtKB-KW"/>
</dbReference>
<feature type="transmembrane region" description="Helical" evidence="8">
    <location>
        <begin position="127"/>
        <end position="147"/>
    </location>
</feature>
<dbReference type="HOGENOM" id="CLU_065975_1_0_6"/>
<keyword evidence="2" id="KW-1003">Cell membrane</keyword>
<evidence type="ECO:0000256" key="5">
    <source>
        <dbReference type="ARBA" id="ARBA00022801"/>
    </source>
</evidence>
<proteinExistence type="predicted"/>
<evidence type="ECO:0000256" key="1">
    <source>
        <dbReference type="ARBA" id="ARBA00004651"/>
    </source>
</evidence>
<feature type="transmembrane region" description="Helical" evidence="8">
    <location>
        <begin position="44"/>
        <end position="59"/>
    </location>
</feature>
<keyword evidence="5" id="KW-0378">Hydrolase</keyword>
<evidence type="ECO:0000256" key="6">
    <source>
        <dbReference type="ARBA" id="ARBA00022989"/>
    </source>
</evidence>
<feature type="transmembrane region" description="Helical" evidence="8">
    <location>
        <begin position="12"/>
        <end position="32"/>
    </location>
</feature>
<dbReference type="AlphaFoldDB" id="Q2SGQ1"/>
<dbReference type="InterPro" id="IPR026392">
    <property type="entry name" value="Exo/Archaeosortase_dom"/>
</dbReference>
<feature type="transmembrane region" description="Helical" evidence="8">
    <location>
        <begin position="71"/>
        <end position="90"/>
    </location>
</feature>
<keyword evidence="6 8" id="KW-1133">Transmembrane helix</keyword>
<dbReference type="STRING" id="349521.HCH_03425"/>
<feature type="transmembrane region" description="Helical" evidence="8">
    <location>
        <begin position="217"/>
        <end position="245"/>
    </location>
</feature>
<dbReference type="Proteomes" id="UP000000238">
    <property type="component" value="Chromosome"/>
</dbReference>
<evidence type="ECO:0000256" key="3">
    <source>
        <dbReference type="ARBA" id="ARBA00022670"/>
    </source>
</evidence>
<dbReference type="InterPro" id="IPR017544">
    <property type="entry name" value="Exosortase-2"/>
</dbReference>
<comment type="subcellular location">
    <subcellularLocation>
        <location evidence="1">Cell membrane</location>
        <topology evidence="1">Multi-pass membrane protein</topology>
    </subcellularLocation>
</comment>
<feature type="transmembrane region" description="Helical" evidence="8">
    <location>
        <begin position="257"/>
        <end position="281"/>
    </location>
</feature>
<name>Q2SGQ1_HAHCH</name>
<dbReference type="NCBIfam" id="TIGR03113">
    <property type="entry name" value="exosort_XrtB"/>
    <property type="match status" value="1"/>
</dbReference>
<keyword evidence="4 8" id="KW-0812">Transmembrane</keyword>
<reference evidence="9 10" key="1">
    <citation type="journal article" date="2005" name="Nucleic Acids Res.">
        <title>Genomic blueprint of Hahella chejuensis, a marine microbe producing an algicidal agent.</title>
        <authorList>
            <person name="Jeong H."/>
            <person name="Yim J.H."/>
            <person name="Lee C."/>
            <person name="Choi S.-H."/>
            <person name="Park Y.K."/>
            <person name="Yoon S.H."/>
            <person name="Hur C.-G."/>
            <person name="Kang H.-Y."/>
            <person name="Kim D."/>
            <person name="Lee H.H."/>
            <person name="Park K.H."/>
            <person name="Park S.-H."/>
            <person name="Park H.-S."/>
            <person name="Lee H.K."/>
            <person name="Oh T.K."/>
            <person name="Kim J.F."/>
        </authorList>
    </citation>
    <scope>NUCLEOTIDE SEQUENCE [LARGE SCALE GENOMIC DNA]</scope>
    <source>
        <strain evidence="9 10">KCTC 2396</strain>
    </source>
</reference>
<keyword evidence="3" id="KW-0645">Protease</keyword>
<gene>
    <name evidence="9" type="ordered locus">HCH_03425</name>
</gene>
<dbReference type="KEGG" id="hch:HCH_03425"/>
<evidence type="ECO:0000313" key="10">
    <source>
        <dbReference type="Proteomes" id="UP000000238"/>
    </source>
</evidence>
<dbReference type="EMBL" id="CP000155">
    <property type="protein sequence ID" value="ABC30173.1"/>
    <property type="molecule type" value="Genomic_DNA"/>
</dbReference>
<sequence>MQQTITQPHIPAISEWSPVLLGVVVLYLPTYYDLAGSLWTSGEQGHEPIILILLLWFFWKKRLDIHRLECAPASLEGYAALCAGLVLYVLGRSQDILLFEIGSQIPVVAGLLLLLRGREAVKMMWFPLLFMIFMAPLPGPVVSALTLPMKTAVSWSVDQTLYWAGYPVSRSGVILQVGQYRLLIADACAGLHTLFTLEAMGLFYLHIVRHESILRNVALAIAIIPISFVANFVRVLALTLITYHYGDEAGQGFLHGFAGMVLFVSALLLIIGVDSILHLALRRKTPATGRLTSHA</sequence>
<feature type="transmembrane region" description="Helical" evidence="8">
    <location>
        <begin position="182"/>
        <end position="205"/>
    </location>
</feature>
<protein>
    <recommendedName>
        <fullName evidence="11">Exosortase B</fullName>
    </recommendedName>
</protein>
<dbReference type="InterPro" id="IPR013426">
    <property type="entry name" value="EpsH-like"/>
</dbReference>
<dbReference type="NCBIfam" id="TIGR04178">
    <property type="entry name" value="exo_archaeo"/>
    <property type="match status" value="1"/>
</dbReference>
<dbReference type="RefSeq" id="WP_011397241.1">
    <property type="nucleotide sequence ID" value="NC_007645.1"/>
</dbReference>
<dbReference type="eggNOG" id="COG1269">
    <property type="taxonomic scope" value="Bacteria"/>
</dbReference>
<dbReference type="NCBIfam" id="TIGR02602">
    <property type="entry name" value="8TM_EpsH"/>
    <property type="match status" value="1"/>
</dbReference>
<dbReference type="Pfam" id="PF09721">
    <property type="entry name" value="Exosortase_EpsH"/>
    <property type="match status" value="1"/>
</dbReference>
<keyword evidence="10" id="KW-1185">Reference proteome</keyword>
<evidence type="ECO:0000313" key="9">
    <source>
        <dbReference type="EMBL" id="ABC30173.1"/>
    </source>
</evidence>
<dbReference type="InterPro" id="IPR019127">
    <property type="entry name" value="Exosortase"/>
</dbReference>
<evidence type="ECO:0000256" key="4">
    <source>
        <dbReference type="ARBA" id="ARBA00022692"/>
    </source>
</evidence>
<evidence type="ECO:0008006" key="11">
    <source>
        <dbReference type="Google" id="ProtNLM"/>
    </source>
</evidence>
<keyword evidence="7 8" id="KW-0472">Membrane</keyword>
<dbReference type="OrthoDB" id="9797363at2"/>
<accession>Q2SGQ1</accession>
<organism evidence="9 10">
    <name type="scientific">Hahella chejuensis (strain KCTC 2396)</name>
    <dbReference type="NCBI Taxonomy" id="349521"/>
    <lineage>
        <taxon>Bacteria</taxon>
        <taxon>Pseudomonadati</taxon>
        <taxon>Pseudomonadota</taxon>
        <taxon>Gammaproteobacteria</taxon>
        <taxon>Oceanospirillales</taxon>
        <taxon>Hahellaceae</taxon>
        <taxon>Hahella</taxon>
    </lineage>
</organism>
<evidence type="ECO:0000256" key="2">
    <source>
        <dbReference type="ARBA" id="ARBA00022475"/>
    </source>
</evidence>